<proteinExistence type="predicted"/>
<evidence type="ECO:0000313" key="1">
    <source>
        <dbReference type="EMBL" id="ORE00635.1"/>
    </source>
</evidence>
<name>A0A1X0QLN1_9MICR</name>
<dbReference type="EMBL" id="LTAI01000002">
    <property type="protein sequence ID" value="ORE00635.1"/>
    <property type="molecule type" value="Genomic_DNA"/>
</dbReference>
<sequence>MILYEKLEIIFKKLKLLFYLIILKHFLNRNIINLIHRIKIVSNIIPSNITIDISIISSILILKKSLISSSNIRRIITSIIEVKSKINDIFVLNKILQNDEVGFSFSEGVLFLENCTSSLFSWSCCR</sequence>
<dbReference type="AlphaFoldDB" id="A0A1X0QLN1"/>
<evidence type="ECO:0000313" key="2">
    <source>
        <dbReference type="Proteomes" id="UP000192501"/>
    </source>
</evidence>
<comment type="caution">
    <text evidence="1">The sequence shown here is derived from an EMBL/GenBank/DDBJ whole genome shotgun (WGS) entry which is preliminary data.</text>
</comment>
<protein>
    <submittedName>
        <fullName evidence="1">Uncharacterized protein</fullName>
    </submittedName>
</protein>
<gene>
    <name evidence="1" type="ORF">A0H76_879</name>
</gene>
<organism evidence="1 2">
    <name type="scientific">Hepatospora eriocheir</name>
    <dbReference type="NCBI Taxonomy" id="1081669"/>
    <lineage>
        <taxon>Eukaryota</taxon>
        <taxon>Fungi</taxon>
        <taxon>Fungi incertae sedis</taxon>
        <taxon>Microsporidia</taxon>
        <taxon>Hepatosporidae</taxon>
        <taxon>Hepatospora</taxon>
    </lineage>
</organism>
<reference evidence="1 2" key="1">
    <citation type="journal article" date="2017" name="Environ. Microbiol.">
        <title>Decay of the glycolytic pathway and adaptation to intranuclear parasitism within Enterocytozoonidae microsporidia.</title>
        <authorList>
            <person name="Wiredu Boakye D."/>
            <person name="Jaroenlak P."/>
            <person name="Prachumwat A."/>
            <person name="Williams T.A."/>
            <person name="Bateman K.S."/>
            <person name="Itsathitphaisarn O."/>
            <person name="Sritunyalucksana K."/>
            <person name="Paszkiewicz K.H."/>
            <person name="Moore K.A."/>
            <person name="Stentiford G.D."/>
            <person name="Williams B.A."/>
        </authorList>
    </citation>
    <scope>NUCLEOTIDE SEQUENCE [LARGE SCALE GENOMIC DNA]</scope>
    <source>
        <strain evidence="2">canceri</strain>
    </source>
</reference>
<dbReference type="VEuPathDB" id="MicrosporidiaDB:A0H76_879"/>
<accession>A0A1X0QLN1</accession>
<dbReference type="Proteomes" id="UP000192501">
    <property type="component" value="Unassembled WGS sequence"/>
</dbReference>